<feature type="domain" description="DALR anticodon binding" evidence="12">
    <location>
        <begin position="408"/>
        <end position="523"/>
    </location>
</feature>
<comment type="catalytic activity">
    <reaction evidence="9 10">
        <text>tRNA(Arg) + L-arginine + ATP = L-arginyl-tRNA(Arg) + AMP + diphosphate</text>
        <dbReference type="Rhea" id="RHEA:20301"/>
        <dbReference type="Rhea" id="RHEA-COMP:9658"/>
        <dbReference type="Rhea" id="RHEA-COMP:9673"/>
        <dbReference type="ChEBI" id="CHEBI:30616"/>
        <dbReference type="ChEBI" id="CHEBI:32682"/>
        <dbReference type="ChEBI" id="CHEBI:33019"/>
        <dbReference type="ChEBI" id="CHEBI:78442"/>
        <dbReference type="ChEBI" id="CHEBI:78513"/>
        <dbReference type="ChEBI" id="CHEBI:456215"/>
        <dbReference type="EC" id="6.1.1.19"/>
    </reaction>
</comment>
<name>A0A2H0U8R0_9BACT</name>
<comment type="caution">
    <text evidence="14">The sequence shown here is derived from an EMBL/GenBank/DDBJ whole genome shotgun (WGS) entry which is preliminary data.</text>
</comment>
<keyword evidence="6 10" id="KW-0067">ATP-binding</keyword>
<dbReference type="InterPro" id="IPR014729">
    <property type="entry name" value="Rossmann-like_a/b/a_fold"/>
</dbReference>
<reference evidence="15" key="1">
    <citation type="submission" date="2017-09" db="EMBL/GenBank/DDBJ databases">
        <title>Depth-based differentiation of microbial function through sediment-hosted aquifers and enrichment of novel symbionts in the deep terrestrial subsurface.</title>
        <authorList>
            <person name="Probst A.J."/>
            <person name="Ladd B."/>
            <person name="Jarett J.K."/>
            <person name="Geller-Mcgrath D.E."/>
            <person name="Sieber C.M.K."/>
            <person name="Emerson J.B."/>
            <person name="Anantharaman K."/>
            <person name="Thomas B.C."/>
            <person name="Malmstrom R."/>
            <person name="Stieglmeier M."/>
            <person name="Klingl A."/>
            <person name="Woyke T."/>
            <person name="Ryan C.M."/>
            <person name="Banfield J.F."/>
        </authorList>
    </citation>
    <scope>NUCLEOTIDE SEQUENCE [LARGE SCALE GENOMIC DNA]</scope>
</reference>
<dbReference type="Pfam" id="PF05746">
    <property type="entry name" value="DALR_1"/>
    <property type="match status" value="1"/>
</dbReference>
<dbReference type="PRINTS" id="PR01038">
    <property type="entry name" value="TRNASYNTHARG"/>
</dbReference>
<dbReference type="SUPFAM" id="SSF52374">
    <property type="entry name" value="Nucleotidylyl transferase"/>
    <property type="match status" value="1"/>
</dbReference>
<dbReference type="FunFam" id="1.10.730.10:FF:000008">
    <property type="entry name" value="Arginine--tRNA ligase"/>
    <property type="match status" value="1"/>
</dbReference>
<dbReference type="SUPFAM" id="SSF55190">
    <property type="entry name" value="Arginyl-tRNA synthetase (ArgRS), N-terminal 'additional' domain"/>
    <property type="match status" value="1"/>
</dbReference>
<comment type="subcellular location">
    <subcellularLocation>
        <location evidence="1 10">Cytoplasm</location>
    </subcellularLocation>
</comment>
<evidence type="ECO:0000256" key="7">
    <source>
        <dbReference type="ARBA" id="ARBA00022917"/>
    </source>
</evidence>
<keyword evidence="3 10" id="KW-0963">Cytoplasm</keyword>
<dbReference type="Proteomes" id="UP000229128">
    <property type="component" value="Unassembled WGS sequence"/>
</dbReference>
<dbReference type="Pfam" id="PF00750">
    <property type="entry name" value="tRNA-synt_1d"/>
    <property type="match status" value="2"/>
</dbReference>
<dbReference type="GO" id="GO:0006420">
    <property type="term" value="P:arginyl-tRNA aminoacylation"/>
    <property type="evidence" value="ECO:0007669"/>
    <property type="project" value="UniProtKB-UniRule"/>
</dbReference>
<dbReference type="InterPro" id="IPR001278">
    <property type="entry name" value="Arg-tRNA-ligase"/>
</dbReference>
<dbReference type="HAMAP" id="MF_00123">
    <property type="entry name" value="Arg_tRNA_synth"/>
    <property type="match status" value="1"/>
</dbReference>
<evidence type="ECO:0000256" key="4">
    <source>
        <dbReference type="ARBA" id="ARBA00022598"/>
    </source>
</evidence>
<dbReference type="SMART" id="SM00836">
    <property type="entry name" value="DALR_1"/>
    <property type="match status" value="1"/>
</dbReference>
<protein>
    <recommendedName>
        <fullName evidence="10">Arginine--tRNA ligase</fullName>
        <ecNumber evidence="10">6.1.1.19</ecNumber>
    </recommendedName>
    <alternativeName>
        <fullName evidence="10">Arginyl-tRNA synthetase</fullName>
        <shortName evidence="10">ArgRS</shortName>
    </alternativeName>
</protein>
<evidence type="ECO:0000256" key="2">
    <source>
        <dbReference type="ARBA" id="ARBA00005594"/>
    </source>
</evidence>
<dbReference type="GO" id="GO:0005737">
    <property type="term" value="C:cytoplasm"/>
    <property type="evidence" value="ECO:0007669"/>
    <property type="project" value="UniProtKB-SubCell"/>
</dbReference>
<comment type="similarity">
    <text evidence="2 10 11">Belongs to the class-I aminoacyl-tRNA synthetase family.</text>
</comment>
<sequence>MTIKDTIKQKINQVLKKKYKLENIEFQVAYSPQSELGDYSCNVAMALAKKFKKNPLEIGQDIALELADKNFTKVEAAKPGFINFYLSEKTLKKTLGEILEKKDKYGEIKAEKKLKIQIEFISANPTGPLTLANGRGGFAGDVLANVLSLAGHKVAREYLVNNWGNQVKILGHSILKDKKAEYSGEYINQLAKQIKGDDAFEVGLKGAEIILEKYIKPAVQRMGIKFDHWFYEKELHEKGKIDKMLEELEKKNLVYKKDGATWLKTADMRKTDDKDRVLIKSNGDKTYFLADIAYHWDKFHQRKFDRVINLWGADHHGYVPRMKSAVELIGYQGQLEIFLMQIMRLIENGKEVRMSKRKGRYVTMDELINEVGLDVTRFFFLMHASNKAMDFDLTLAKEKSQKNPVYYVQYAHARICSIIEKSRGKLGIPTEASGQELKPTEKELIKEMIKWPELIQEVAENYEVHKLPFYAIALADKFHNFYEQCRVIKNNQVVKDRLNLVKAVKQVLENVLRTLGVSAPEKM</sequence>
<feature type="domain" description="Arginyl tRNA synthetase N-terminal" evidence="13">
    <location>
        <begin position="5"/>
        <end position="86"/>
    </location>
</feature>
<dbReference type="Pfam" id="PF03485">
    <property type="entry name" value="Arg_tRNA_synt_N"/>
    <property type="match status" value="1"/>
</dbReference>
<dbReference type="EC" id="6.1.1.19" evidence="10"/>
<dbReference type="InterPro" id="IPR005148">
    <property type="entry name" value="Arg-tRNA-synth_N"/>
</dbReference>
<dbReference type="AlphaFoldDB" id="A0A2H0U8R0"/>
<keyword evidence="7 10" id="KW-0648">Protein biosynthesis</keyword>
<dbReference type="Gene3D" id="1.10.730.10">
    <property type="entry name" value="Isoleucyl-tRNA Synthetase, Domain 1"/>
    <property type="match status" value="1"/>
</dbReference>
<dbReference type="InterPro" id="IPR036695">
    <property type="entry name" value="Arg-tRNA-synth_N_sf"/>
</dbReference>
<keyword evidence="8 10" id="KW-0030">Aminoacyl-tRNA synthetase</keyword>
<evidence type="ECO:0000256" key="3">
    <source>
        <dbReference type="ARBA" id="ARBA00022490"/>
    </source>
</evidence>
<keyword evidence="5 10" id="KW-0547">Nucleotide-binding</keyword>
<dbReference type="CDD" id="cd00671">
    <property type="entry name" value="ArgRS_core"/>
    <property type="match status" value="1"/>
</dbReference>
<evidence type="ECO:0000259" key="12">
    <source>
        <dbReference type="SMART" id="SM00836"/>
    </source>
</evidence>
<comment type="subunit">
    <text evidence="10">Monomer.</text>
</comment>
<dbReference type="PANTHER" id="PTHR11956">
    <property type="entry name" value="ARGINYL-TRNA SYNTHETASE"/>
    <property type="match status" value="1"/>
</dbReference>
<evidence type="ECO:0000256" key="10">
    <source>
        <dbReference type="HAMAP-Rule" id="MF_00123"/>
    </source>
</evidence>
<dbReference type="InterPro" id="IPR008909">
    <property type="entry name" value="DALR_anticod-bd"/>
</dbReference>
<evidence type="ECO:0000313" key="14">
    <source>
        <dbReference type="EMBL" id="PIR81113.1"/>
    </source>
</evidence>
<gene>
    <name evidence="10" type="primary">argS</name>
    <name evidence="14" type="ORF">COU24_00320</name>
</gene>
<evidence type="ECO:0000256" key="11">
    <source>
        <dbReference type="RuleBase" id="RU363038"/>
    </source>
</evidence>
<dbReference type="InterPro" id="IPR035684">
    <property type="entry name" value="ArgRS_core"/>
</dbReference>
<evidence type="ECO:0000259" key="13">
    <source>
        <dbReference type="SMART" id="SM01016"/>
    </source>
</evidence>
<dbReference type="EMBL" id="PFBQ01000006">
    <property type="protein sequence ID" value="PIR81113.1"/>
    <property type="molecule type" value="Genomic_DNA"/>
</dbReference>
<keyword evidence="4 10" id="KW-0436">Ligase</keyword>
<evidence type="ECO:0000256" key="1">
    <source>
        <dbReference type="ARBA" id="ARBA00004496"/>
    </source>
</evidence>
<dbReference type="SMART" id="SM01016">
    <property type="entry name" value="Arg_tRNA_synt_N"/>
    <property type="match status" value="1"/>
</dbReference>
<dbReference type="InterPro" id="IPR009080">
    <property type="entry name" value="tRNAsynth_Ia_anticodon-bd"/>
</dbReference>
<dbReference type="Gene3D" id="3.40.50.620">
    <property type="entry name" value="HUPs"/>
    <property type="match status" value="1"/>
</dbReference>
<dbReference type="NCBIfam" id="TIGR00456">
    <property type="entry name" value="argS"/>
    <property type="match status" value="1"/>
</dbReference>
<dbReference type="GO" id="GO:0004814">
    <property type="term" value="F:arginine-tRNA ligase activity"/>
    <property type="evidence" value="ECO:0007669"/>
    <property type="project" value="UniProtKB-UniRule"/>
</dbReference>
<evidence type="ECO:0000256" key="6">
    <source>
        <dbReference type="ARBA" id="ARBA00022840"/>
    </source>
</evidence>
<feature type="short sequence motif" description="'HIGH' region" evidence="10">
    <location>
        <begin position="123"/>
        <end position="133"/>
    </location>
</feature>
<evidence type="ECO:0000256" key="5">
    <source>
        <dbReference type="ARBA" id="ARBA00022741"/>
    </source>
</evidence>
<evidence type="ECO:0000313" key="15">
    <source>
        <dbReference type="Proteomes" id="UP000229128"/>
    </source>
</evidence>
<organism evidence="14 15">
    <name type="scientific">Candidatus Kuenenbacteria bacterium CG10_big_fil_rev_8_21_14_0_10_39_14</name>
    <dbReference type="NCBI Taxonomy" id="1974619"/>
    <lineage>
        <taxon>Bacteria</taxon>
        <taxon>Candidatus Kueneniibacteriota</taxon>
    </lineage>
</organism>
<evidence type="ECO:0000256" key="8">
    <source>
        <dbReference type="ARBA" id="ARBA00023146"/>
    </source>
</evidence>
<dbReference type="Gene3D" id="3.30.1360.70">
    <property type="entry name" value="Arginyl tRNA synthetase N-terminal domain"/>
    <property type="match status" value="1"/>
</dbReference>
<proteinExistence type="inferred from homology"/>
<accession>A0A2H0U8R0</accession>
<dbReference type="SUPFAM" id="SSF47323">
    <property type="entry name" value="Anticodon-binding domain of a subclass of class I aminoacyl-tRNA synthetases"/>
    <property type="match status" value="1"/>
</dbReference>
<dbReference type="GO" id="GO:0005524">
    <property type="term" value="F:ATP binding"/>
    <property type="evidence" value="ECO:0007669"/>
    <property type="project" value="UniProtKB-UniRule"/>
</dbReference>
<dbReference type="PANTHER" id="PTHR11956:SF5">
    <property type="entry name" value="ARGININE--TRNA LIGASE, CYTOPLASMIC"/>
    <property type="match status" value="1"/>
</dbReference>
<evidence type="ECO:0000256" key="9">
    <source>
        <dbReference type="ARBA" id="ARBA00049339"/>
    </source>
</evidence>